<feature type="region of interest" description="Disordered" evidence="1">
    <location>
        <begin position="766"/>
        <end position="794"/>
    </location>
</feature>
<feature type="region of interest" description="Disordered" evidence="1">
    <location>
        <begin position="560"/>
        <end position="749"/>
    </location>
</feature>
<evidence type="ECO:0000313" key="3">
    <source>
        <dbReference type="Proteomes" id="UP001212997"/>
    </source>
</evidence>
<protein>
    <submittedName>
        <fullName evidence="2">Uncharacterized protein</fullName>
    </submittedName>
</protein>
<reference evidence="2" key="1">
    <citation type="submission" date="2022-07" db="EMBL/GenBank/DDBJ databases">
        <title>Genome Sequence of Physisporinus lineatus.</title>
        <authorList>
            <person name="Buettner E."/>
        </authorList>
    </citation>
    <scope>NUCLEOTIDE SEQUENCE</scope>
    <source>
        <strain evidence="2">VT162</strain>
    </source>
</reference>
<keyword evidence="3" id="KW-1185">Reference proteome</keyword>
<sequence length="1327" mass="144200">MLEYLGNYNERFLTVKSGPPPPADLSFMGAYTSDPVSAFKLFTAGVPVWLIRSSHSITSDVSVADLVFLSRPTDIEKDSAGFGQLVYIGHVGERHHATVSKGGHTHMDIPKIFLSSQNTTQGAAQYKKQLAPSQSVQASASSSKAIDSGPSRSEKAAKVSTRQQRAPYRRDKRPSKPTSAEIAVSQRDKFVEENHPLFPPPIPVWMECLSQVNRQVAVVGRMDYFVPEPALLVGPSSRPPKVRHFRNWLQGREPWMHIITHPTFCQGPIHQQWWRNYLNHESIDEAKGGTTHTAKQKAEVLALFAALSSGEKPERPQDGVHFYGRSFPLDPLDTQISKEVVWEVFEMGFRLELYALDRLMCPPSSQSPQEQQVAEYLRLDLISKIFGGAGQIRLVNLPTSNRGLAAVDVQERVPALEALRLVISFRPFILSMATGKKKTTSTRARKAGGTATQQVQQSVAAQQPAGGTQRNRKVVATPPLNTRSSKRKQLEDGAGAPLDSAEGSHDPTAPATESGMEAVHKQPTTRRPRPTKASGNPGLSEEYQPISTTRQQEIFRAGFPSQVQEQQGSSGQPGRVGTETNPTAKSTDTPLPPPHAPTLPVHTSSSATATEDTSKDTQAESALSTTSPNFAATPATHAPPPSISDLPAPPTTPSVGAAILPPEPSYLHPSTLTTSTAAPPDPPAAVPHTSVTSETSDPTRDQGPATVGDTGTVRSDSGGVTEPRDKGKGRARNDDDVAGNGDGDNPEDVVFEDDVLLNFLLGIGDEEEAEESGNGNTEVGGNGNTEVGGNGNTNQEALPLKKGRLSNAAIKDIQSFGDKIRAAAFKIAQKHRKDPSLVLRVAGMGIRSLRARNPYNDYHSWWSAKNHDKNVGVPLQDQNQMMTADWEEFMAGVEEGDKEETKRRMKPIYDEVDIWRKDPTQSIPYTSSRVKAAIKQFTELAQAYSAAEGLEVGGVVAYIGPDVRSKVLSSFWGGSDLIQQAISKYEINLNELMNIIVTILNALKYSNQGLEIDLPPIGIESPLSDGEMSSSDIEPVPGPNDDDKRDNIRQQLGYKFVAKLKLVAKEVGWRKPPSAFPWALFLNHGYQRRICCTGWPVRATTLGDPRGRNAFSRDELDKIKDAAEHIKFIPWDPKYTKLTDAEAGDVPLLIDPFGKTIKTVRDSEQWGKDMKALAQQKLKKSEKRAAAALKKVARQGASKGKRKSRNDEPYDVDAESGESDKEPPTKRPRASHSRDATLDRNPGTSVIDVDSHDEGESQQDPKTTDSTSVDPLVTALAKILGAVPRESLRSMISGVLNQPVAGSSGSADSESSKKGSKHGRGSHTDTQ</sequence>
<proteinExistence type="predicted"/>
<evidence type="ECO:0000313" key="2">
    <source>
        <dbReference type="EMBL" id="KAJ3474283.1"/>
    </source>
</evidence>
<feature type="compositionally biased region" description="Polar residues" evidence="1">
    <location>
        <begin position="619"/>
        <end position="630"/>
    </location>
</feature>
<feature type="compositionally biased region" description="Low complexity" evidence="1">
    <location>
        <begin position="1186"/>
        <end position="1197"/>
    </location>
</feature>
<feature type="region of interest" description="Disordered" evidence="1">
    <location>
        <begin position="1297"/>
        <end position="1327"/>
    </location>
</feature>
<feature type="compositionally biased region" description="Basic residues" evidence="1">
    <location>
        <begin position="435"/>
        <end position="446"/>
    </location>
</feature>
<gene>
    <name evidence="2" type="ORF">NLI96_g12544</name>
</gene>
<dbReference type="EMBL" id="JANAWD010001101">
    <property type="protein sequence ID" value="KAJ3474283.1"/>
    <property type="molecule type" value="Genomic_DNA"/>
</dbReference>
<feature type="compositionally biased region" description="Low complexity" evidence="1">
    <location>
        <begin position="669"/>
        <end position="678"/>
    </location>
</feature>
<feature type="compositionally biased region" description="Low complexity" evidence="1">
    <location>
        <begin position="598"/>
        <end position="611"/>
    </location>
</feature>
<name>A0AAD5UPR0_9APHY</name>
<feature type="compositionally biased region" description="Pro residues" evidence="1">
    <location>
        <begin position="637"/>
        <end position="652"/>
    </location>
</feature>
<feature type="compositionally biased region" description="Basic and acidic residues" evidence="1">
    <location>
        <begin position="722"/>
        <end position="735"/>
    </location>
</feature>
<dbReference type="Proteomes" id="UP001212997">
    <property type="component" value="Unassembled WGS sequence"/>
</dbReference>
<feature type="compositionally biased region" description="Polar residues" evidence="1">
    <location>
        <begin position="1258"/>
        <end position="1269"/>
    </location>
</feature>
<organism evidence="2 3">
    <name type="scientific">Meripilus lineatus</name>
    <dbReference type="NCBI Taxonomy" id="2056292"/>
    <lineage>
        <taxon>Eukaryota</taxon>
        <taxon>Fungi</taxon>
        <taxon>Dikarya</taxon>
        <taxon>Basidiomycota</taxon>
        <taxon>Agaricomycotina</taxon>
        <taxon>Agaricomycetes</taxon>
        <taxon>Polyporales</taxon>
        <taxon>Meripilaceae</taxon>
        <taxon>Meripilus</taxon>
    </lineage>
</organism>
<feature type="compositionally biased region" description="Low complexity" evidence="1">
    <location>
        <begin position="447"/>
        <end position="467"/>
    </location>
</feature>
<feature type="compositionally biased region" description="Gly residues" evidence="1">
    <location>
        <begin position="778"/>
        <end position="791"/>
    </location>
</feature>
<comment type="caution">
    <text evidence="2">The sequence shown here is derived from an EMBL/GenBank/DDBJ whole genome shotgun (WGS) entry which is preliminary data.</text>
</comment>
<evidence type="ECO:0000256" key="1">
    <source>
        <dbReference type="SAM" id="MobiDB-lite"/>
    </source>
</evidence>
<feature type="region of interest" description="Disordered" evidence="1">
    <location>
        <begin position="435"/>
        <end position="545"/>
    </location>
</feature>
<feature type="compositionally biased region" description="Low complexity" evidence="1">
    <location>
        <begin position="129"/>
        <end position="143"/>
    </location>
</feature>
<feature type="region of interest" description="Disordered" evidence="1">
    <location>
        <begin position="1184"/>
        <end position="1270"/>
    </location>
</feature>
<feature type="region of interest" description="Disordered" evidence="1">
    <location>
        <begin position="1024"/>
        <end position="1045"/>
    </location>
</feature>
<feature type="compositionally biased region" description="Low complexity" evidence="1">
    <location>
        <begin position="561"/>
        <end position="573"/>
    </location>
</feature>
<feature type="region of interest" description="Disordered" evidence="1">
    <location>
        <begin position="124"/>
        <end position="182"/>
    </location>
</feature>
<accession>A0AAD5UPR0</accession>